<accession>A0A0W0CZN6</accession>
<dbReference type="VEuPathDB" id="FungiDB:CAGL0F06149g"/>
<dbReference type="InterPro" id="IPR040038">
    <property type="entry name" value="TIPIN/Csm3/Swi3"/>
</dbReference>
<dbReference type="GO" id="GO:0045132">
    <property type="term" value="P:meiotic chromosome segregation"/>
    <property type="evidence" value="ECO:0007669"/>
    <property type="project" value="EnsemblFungi"/>
</dbReference>
<evidence type="ECO:0000256" key="3">
    <source>
        <dbReference type="ARBA" id="ARBA00011217"/>
    </source>
</evidence>
<comment type="caution">
    <text evidence="11">The sequence shown here is derived from an EMBL/GenBank/DDBJ whole genome shotgun (WGS) entry which is preliminary data.</text>
</comment>
<evidence type="ECO:0000259" key="10">
    <source>
        <dbReference type="Pfam" id="PF07962"/>
    </source>
</evidence>
<feature type="region of interest" description="Disordered" evidence="9">
    <location>
        <begin position="275"/>
        <end position="309"/>
    </location>
</feature>
<dbReference type="VEuPathDB" id="FungiDB:GWK60_F05731"/>
<evidence type="ECO:0000256" key="4">
    <source>
        <dbReference type="ARBA" id="ARBA00022763"/>
    </source>
</evidence>
<dbReference type="GO" id="GO:0043111">
    <property type="term" value="P:replication fork arrest"/>
    <property type="evidence" value="ECO:0007669"/>
    <property type="project" value="EnsemblFungi"/>
</dbReference>
<feature type="compositionally biased region" description="Basic and acidic residues" evidence="9">
    <location>
        <begin position="278"/>
        <end position="289"/>
    </location>
</feature>
<comment type="similarity">
    <text evidence="2 8">Belongs to the CSM3 family.</text>
</comment>
<evidence type="ECO:0000256" key="6">
    <source>
        <dbReference type="ARBA" id="ARBA00023242"/>
    </source>
</evidence>
<feature type="compositionally biased region" description="Low complexity" evidence="9">
    <location>
        <begin position="166"/>
        <end position="183"/>
    </location>
</feature>
<dbReference type="InterPro" id="IPR012923">
    <property type="entry name" value="Csm3"/>
</dbReference>
<dbReference type="VEuPathDB" id="FungiDB:GVI51_F05753"/>
<evidence type="ECO:0000256" key="7">
    <source>
        <dbReference type="ARBA" id="ARBA00023306"/>
    </source>
</evidence>
<feature type="domain" description="Chromosome segregation in meiosis protein 3" evidence="10">
    <location>
        <begin position="53"/>
        <end position="135"/>
    </location>
</feature>
<dbReference type="Pfam" id="PF07962">
    <property type="entry name" value="Swi3"/>
    <property type="match status" value="1"/>
</dbReference>
<dbReference type="GO" id="GO:0031298">
    <property type="term" value="C:replication fork protection complex"/>
    <property type="evidence" value="ECO:0007669"/>
    <property type="project" value="EnsemblFungi"/>
</dbReference>
<comment type="subcellular location">
    <subcellularLocation>
        <location evidence="1 8">Nucleus</location>
    </subcellularLocation>
</comment>
<evidence type="ECO:0000256" key="8">
    <source>
        <dbReference type="RuleBase" id="RU366049"/>
    </source>
</evidence>
<dbReference type="GO" id="GO:0006281">
    <property type="term" value="P:DNA repair"/>
    <property type="evidence" value="ECO:0007669"/>
    <property type="project" value="EnsemblFungi"/>
</dbReference>
<dbReference type="SMR" id="A0A0W0CZN6"/>
<dbReference type="GO" id="GO:0000076">
    <property type="term" value="P:DNA replication checkpoint signaling"/>
    <property type="evidence" value="ECO:0007669"/>
    <property type="project" value="UniProtKB-UniRule"/>
</dbReference>
<evidence type="ECO:0000313" key="11">
    <source>
        <dbReference type="EMBL" id="KTB00451.1"/>
    </source>
</evidence>
<keyword evidence="5" id="KW-0236">DNA replication inhibitor</keyword>
<dbReference type="PhylomeDB" id="A0A0W0CZN6"/>
<feature type="compositionally biased region" description="Polar residues" evidence="9">
    <location>
        <begin position="223"/>
        <end position="253"/>
    </location>
</feature>
<comment type="subunit">
    <text evidence="3">Component of the fork protection complex (FPC) consisting of TOF1 and CSM3.</text>
</comment>
<dbReference type="AlphaFoldDB" id="A0A0W0CZN6"/>
<dbReference type="Proteomes" id="UP000054886">
    <property type="component" value="Unassembled WGS sequence"/>
</dbReference>
<evidence type="ECO:0000256" key="5">
    <source>
        <dbReference type="ARBA" id="ARBA00022880"/>
    </source>
</evidence>
<keyword evidence="4 8" id="KW-0227">DNA damage</keyword>
<dbReference type="EMBL" id="LLZZ01000138">
    <property type="protein sequence ID" value="KTB00451.1"/>
    <property type="molecule type" value="Genomic_DNA"/>
</dbReference>
<dbReference type="GO" id="GO:0031297">
    <property type="term" value="P:replication fork processing"/>
    <property type="evidence" value="ECO:0007669"/>
    <property type="project" value="UniProtKB-UniRule"/>
</dbReference>
<dbReference type="PANTHER" id="PTHR13220">
    <property type="entry name" value="TIMELESS INTERACTING-RELATED"/>
    <property type="match status" value="1"/>
</dbReference>
<dbReference type="PANTHER" id="PTHR13220:SF11">
    <property type="entry name" value="TIMELESS-INTERACTING PROTEIN"/>
    <property type="match status" value="1"/>
</dbReference>
<feature type="compositionally biased region" description="Acidic residues" evidence="9">
    <location>
        <begin position="292"/>
        <end position="301"/>
    </location>
</feature>
<dbReference type="GO" id="GO:0003677">
    <property type="term" value="F:DNA binding"/>
    <property type="evidence" value="ECO:0007669"/>
    <property type="project" value="TreeGrafter"/>
</dbReference>
<keyword evidence="7 8" id="KW-0131">Cell cycle</keyword>
<dbReference type="GO" id="GO:0043570">
    <property type="term" value="P:maintenance of DNA repeat elements"/>
    <property type="evidence" value="ECO:0007669"/>
    <property type="project" value="EnsemblFungi"/>
</dbReference>
<name>A0A0W0CZN6_CANGB</name>
<proteinExistence type="inferred from homology"/>
<evidence type="ECO:0000256" key="9">
    <source>
        <dbReference type="SAM" id="MobiDB-lite"/>
    </source>
</evidence>
<feature type="region of interest" description="Disordered" evidence="9">
    <location>
        <begin position="141"/>
        <end position="254"/>
    </location>
</feature>
<gene>
    <name evidence="11" type="ORF">AO440_001357</name>
</gene>
<comment type="function">
    <text evidence="8">Plays an important role in the control of DNA replication and the maintenance of replication fork stability.</text>
</comment>
<evidence type="ECO:0000256" key="2">
    <source>
        <dbReference type="ARBA" id="ARBA00006075"/>
    </source>
</evidence>
<reference evidence="11 12" key="1">
    <citation type="submission" date="2015-10" db="EMBL/GenBank/DDBJ databases">
        <title>Draft genomes sequences of Candida glabrata isolates 1A, 1B, 2A, 2B, 3A and 3B.</title>
        <authorList>
            <person name="Haavelsrud O.E."/>
            <person name="Gaustad P."/>
        </authorList>
    </citation>
    <scope>NUCLEOTIDE SEQUENCE [LARGE SCALE GENOMIC DNA]</scope>
    <source>
        <strain evidence="11">910700640</strain>
    </source>
</reference>
<protein>
    <recommendedName>
        <fullName evidence="8">Chromosome segregation in meiosis protein</fullName>
    </recommendedName>
</protein>
<organism evidence="11 12">
    <name type="scientific">Candida glabrata</name>
    <name type="common">Yeast</name>
    <name type="synonym">Torulopsis glabrata</name>
    <dbReference type="NCBI Taxonomy" id="5478"/>
    <lineage>
        <taxon>Eukaryota</taxon>
        <taxon>Fungi</taxon>
        <taxon>Dikarya</taxon>
        <taxon>Ascomycota</taxon>
        <taxon>Saccharomycotina</taxon>
        <taxon>Saccharomycetes</taxon>
        <taxon>Saccharomycetales</taxon>
        <taxon>Saccharomycetaceae</taxon>
        <taxon>Nakaseomyces</taxon>
    </lineage>
</organism>
<keyword evidence="6 8" id="KW-0539">Nucleus</keyword>
<feature type="compositionally biased region" description="Polar residues" evidence="9">
    <location>
        <begin position="150"/>
        <end position="165"/>
    </location>
</feature>
<evidence type="ECO:0000256" key="1">
    <source>
        <dbReference type="ARBA" id="ARBA00004123"/>
    </source>
</evidence>
<dbReference type="VEuPathDB" id="FungiDB:B1J91_F06149g"/>
<evidence type="ECO:0000313" key="12">
    <source>
        <dbReference type="Proteomes" id="UP000054886"/>
    </source>
</evidence>
<dbReference type="GO" id="GO:0034087">
    <property type="term" value="P:establishment of mitotic sister chromatid cohesion"/>
    <property type="evidence" value="ECO:0007669"/>
    <property type="project" value="EnsemblFungi"/>
</dbReference>
<sequence length="309" mass="34370">MDEDDMLMLGVGAEPTQHAEIEDPLTGGVASDPTMINDDPTAVNAKVRRPQVKLTAERLLSPNGLPYVMKHAPKRVRISKSRSTYKNLEHIIQFYQLWAHELFPKAKFKDFVRLCNSLGKTDADLRNYRTELFRADMENQFGDGYRSDKQNPANNSQPVTSTQLPNNDANSNDENNNVENDTNQLITGGQETTRHLFARDEEDDDDSDLYRSVPPPSSIAHESATSNTHAVPTSDTTLPISDNNPKGVTNSDGTVIGISEEDELLAMEEELNNYATQKIEELGDDKDTGIDPGEEEDEDALDAMKELGF</sequence>